<comment type="similarity">
    <text evidence="13">Belongs to the thiamine-phosphate synthase family.</text>
</comment>
<protein>
    <recommendedName>
        <fullName evidence="13">Thiamine-phosphate synthase</fullName>
        <shortName evidence="13">TP synthase</shortName>
        <shortName evidence="13">TPS</shortName>
        <ecNumber evidence="13">2.5.1.3</ecNumber>
    </recommendedName>
    <alternativeName>
        <fullName evidence="13">Thiamine-phosphate pyrophosphorylase</fullName>
        <shortName evidence="13">TMP pyrophosphorylase</shortName>
        <shortName evidence="13">TMP-PPase</shortName>
    </alternativeName>
</protein>
<dbReference type="NCBIfam" id="TIGR00097">
    <property type="entry name" value="HMP-P_kinase"/>
    <property type="match status" value="1"/>
</dbReference>
<dbReference type="UniPathway" id="UPA00060">
    <property type="reaction ID" value="UER00138"/>
</dbReference>
<dbReference type="EMBL" id="JABAIM010000001">
    <property type="protein sequence ID" value="NLR73800.1"/>
    <property type="molecule type" value="Genomic_DNA"/>
</dbReference>
<organism evidence="16 17">
    <name type="scientific">Leeia aquatica</name>
    <dbReference type="NCBI Taxonomy" id="2725557"/>
    <lineage>
        <taxon>Bacteria</taxon>
        <taxon>Pseudomonadati</taxon>
        <taxon>Pseudomonadota</taxon>
        <taxon>Betaproteobacteria</taxon>
        <taxon>Neisseriales</taxon>
        <taxon>Leeiaceae</taxon>
        <taxon>Leeia</taxon>
    </lineage>
</organism>
<evidence type="ECO:0000256" key="4">
    <source>
        <dbReference type="ARBA" id="ARBA00022741"/>
    </source>
</evidence>
<evidence type="ECO:0000256" key="3">
    <source>
        <dbReference type="ARBA" id="ARBA00022723"/>
    </source>
</evidence>
<dbReference type="SUPFAM" id="SSF51391">
    <property type="entry name" value="Thiamin phosphate synthase"/>
    <property type="match status" value="1"/>
</dbReference>
<comment type="function">
    <text evidence="13">Condenses 4-methyl-5-(beta-hydroxyethyl)thiazole monophosphate (THZ-P) and 2-methyl-4-amino-5-hydroxymethyl pyrimidine pyrophosphate (HMP-PP) to form thiamine monophosphate (TMP).</text>
</comment>
<dbReference type="FunFam" id="3.20.20.70:FF:000064">
    <property type="entry name" value="Thiamine-phosphate synthase"/>
    <property type="match status" value="1"/>
</dbReference>
<dbReference type="NCBIfam" id="TIGR00693">
    <property type="entry name" value="thiE"/>
    <property type="match status" value="1"/>
</dbReference>
<dbReference type="InterPro" id="IPR034291">
    <property type="entry name" value="TMP_synthase"/>
</dbReference>
<keyword evidence="6" id="KW-0067">ATP-binding</keyword>
<dbReference type="Pfam" id="PF02581">
    <property type="entry name" value="TMP-TENI"/>
    <property type="match status" value="1"/>
</dbReference>
<evidence type="ECO:0000256" key="11">
    <source>
        <dbReference type="ARBA" id="ARBA00047851"/>
    </source>
</evidence>
<comment type="catalytic activity">
    <reaction evidence="11 13">
        <text>2-(2-carboxy-4-methylthiazol-5-yl)ethyl phosphate + 4-amino-2-methyl-5-(diphosphooxymethyl)pyrimidine + 2 H(+) = thiamine phosphate + CO2 + diphosphate</text>
        <dbReference type="Rhea" id="RHEA:47848"/>
        <dbReference type="ChEBI" id="CHEBI:15378"/>
        <dbReference type="ChEBI" id="CHEBI:16526"/>
        <dbReference type="ChEBI" id="CHEBI:33019"/>
        <dbReference type="ChEBI" id="CHEBI:37575"/>
        <dbReference type="ChEBI" id="CHEBI:57841"/>
        <dbReference type="ChEBI" id="CHEBI:62890"/>
        <dbReference type="EC" id="2.5.1.3"/>
    </reaction>
</comment>
<feature type="binding site" evidence="13">
    <location>
        <position position="356"/>
    </location>
    <ligand>
        <name>4-amino-2-methyl-5-(diphosphooxymethyl)pyrimidine</name>
        <dbReference type="ChEBI" id="CHEBI:57841"/>
    </ligand>
</feature>
<dbReference type="EC" id="2.5.1.3" evidence="13"/>
<dbReference type="InterPro" id="IPR029056">
    <property type="entry name" value="Ribokinase-like"/>
</dbReference>
<dbReference type="InterPro" id="IPR013749">
    <property type="entry name" value="PM/HMP-P_kinase-1"/>
</dbReference>
<name>A0A847RRE3_9NEIS</name>
<reference evidence="16 17" key="1">
    <citation type="submission" date="2020-04" db="EMBL/GenBank/DDBJ databases">
        <title>Draft genome of Leeia sp. IMCC25680.</title>
        <authorList>
            <person name="Song J."/>
            <person name="Cho J.-C."/>
        </authorList>
    </citation>
    <scope>NUCLEOTIDE SEQUENCE [LARGE SCALE GENOMIC DNA]</scope>
    <source>
        <strain evidence="16 17">IMCC25680</strain>
    </source>
</reference>
<evidence type="ECO:0000256" key="8">
    <source>
        <dbReference type="ARBA" id="ARBA00022977"/>
    </source>
</evidence>
<accession>A0A847RRE3</accession>
<keyword evidence="8 13" id="KW-0784">Thiamine biosynthesis</keyword>
<evidence type="ECO:0000256" key="13">
    <source>
        <dbReference type="HAMAP-Rule" id="MF_00097"/>
    </source>
</evidence>
<keyword evidence="4" id="KW-0547">Nucleotide-binding</keyword>
<dbReference type="GO" id="GO:0000287">
    <property type="term" value="F:magnesium ion binding"/>
    <property type="evidence" value="ECO:0007669"/>
    <property type="project" value="UniProtKB-UniRule"/>
</dbReference>
<dbReference type="HAMAP" id="MF_00097">
    <property type="entry name" value="TMP_synthase"/>
    <property type="match status" value="1"/>
</dbReference>
<keyword evidence="9" id="KW-0511">Multifunctional enzyme</keyword>
<comment type="caution">
    <text evidence="13">Lacks conserved residue(s) required for the propagation of feature annotation.</text>
</comment>
<dbReference type="GO" id="GO:0009228">
    <property type="term" value="P:thiamine biosynthetic process"/>
    <property type="evidence" value="ECO:0007669"/>
    <property type="project" value="UniProtKB-KW"/>
</dbReference>
<dbReference type="Proteomes" id="UP000587991">
    <property type="component" value="Unassembled WGS sequence"/>
</dbReference>
<dbReference type="SUPFAM" id="SSF53613">
    <property type="entry name" value="Ribokinase-like"/>
    <property type="match status" value="1"/>
</dbReference>
<evidence type="ECO:0000256" key="9">
    <source>
        <dbReference type="ARBA" id="ARBA00023268"/>
    </source>
</evidence>
<feature type="binding site" evidence="13">
    <location>
        <position position="452"/>
    </location>
    <ligand>
        <name>2-[(2R,5Z)-2-carboxy-4-methylthiazol-5(2H)-ylidene]ethyl phosphate</name>
        <dbReference type="ChEBI" id="CHEBI:62899"/>
    </ligand>
</feature>
<comment type="pathway">
    <text evidence="1 13">Cofactor biosynthesis; thiamine diphosphate biosynthesis; thiamine phosphate from 4-amino-2-methyl-5-diphosphomethylpyrimidine and 4-methyl-5-(2-phosphoethyl)-thiazole: step 1/1.</text>
</comment>
<comment type="caution">
    <text evidence="16">The sequence shown here is derived from an EMBL/GenBank/DDBJ whole genome shotgun (WGS) entry which is preliminary data.</text>
</comment>
<dbReference type="FunFam" id="3.40.1190.20:FF:000003">
    <property type="entry name" value="Phosphomethylpyrimidine kinase ThiD"/>
    <property type="match status" value="1"/>
</dbReference>
<feature type="binding site" evidence="13">
    <location>
        <begin position="421"/>
        <end position="423"/>
    </location>
    <ligand>
        <name>2-[(2R,5Z)-2-carboxy-4-methylthiazol-5(2H)-ylidene]ethyl phosphate</name>
        <dbReference type="ChEBI" id="CHEBI:62899"/>
    </ligand>
</feature>
<keyword evidence="5 16" id="KW-0418">Kinase</keyword>
<dbReference type="GO" id="GO:0008972">
    <property type="term" value="F:phosphomethylpyrimidine kinase activity"/>
    <property type="evidence" value="ECO:0007669"/>
    <property type="project" value="InterPro"/>
</dbReference>
<feature type="binding site" evidence="13">
    <location>
        <begin position="324"/>
        <end position="328"/>
    </location>
    <ligand>
        <name>4-amino-2-methyl-5-(diphosphooxymethyl)pyrimidine</name>
        <dbReference type="ChEBI" id="CHEBI:57841"/>
    </ligand>
</feature>
<feature type="domain" description="Pyridoxamine kinase/Phosphomethylpyrimidine kinase" evidence="15">
    <location>
        <begin position="16"/>
        <end position="265"/>
    </location>
</feature>
<sequence>MNIPYRPIVWTIAGSDSGGGAGIQADLRAIDALHCHGASVITALTAQNSTSVQRVEAVSPTMLNAQCQALAADLPPRAIKTGMLGNAAHLMHIVEWIERLRQQHGAHPLVVDPVLAASSGHSFADDALLQAYQTHLLPAACVLTPNRQEAARLAGMPPLHTDHDVEACARRLQYHPQQTVVITGGDCTGSQSQDYLLSPQAQGWLNLPRVDTPHSHGSGCSFASAIAAALAHGHPAADAVILAKMAVQQGLQHSYAAGSGRGPVHLSPGFAQHPGHLPALSLQATPAPMQAFPRLSNPDLGLYVIVDSADWVARVLRAGVRTVQLRIKNQSTERLRSEIRTSVQLAAAAGAQLFINDHWQLALEEGAYGVHLGQEDLMQADLPRLAAAGLRLGLSSHSYWEVCRALPIQPSYLACGPVFPTTSKQMPWQAQGLHNLYYWCQLLSLPVIAVGGLDSSNIAAARQAGAAGVALIRAVTESRDPEATIQRLQQAIQTAQPDMQQPLPAWANPCLPGGNTLSARG</sequence>
<dbReference type="Pfam" id="PF08543">
    <property type="entry name" value="Phos_pyr_kin"/>
    <property type="match status" value="1"/>
</dbReference>
<dbReference type="InterPro" id="IPR022998">
    <property type="entry name" value="ThiamineP_synth_TenI"/>
</dbReference>
<dbReference type="AlphaFoldDB" id="A0A847RRE3"/>
<dbReference type="CDD" id="cd00564">
    <property type="entry name" value="TMP_TenI"/>
    <property type="match status" value="1"/>
</dbReference>
<proteinExistence type="inferred from homology"/>
<dbReference type="Gene3D" id="3.20.20.70">
    <property type="entry name" value="Aldolase class I"/>
    <property type="match status" value="1"/>
</dbReference>
<feature type="binding site" evidence="13">
    <location>
        <position position="376"/>
    </location>
    <ligand>
        <name>Mg(2+)</name>
        <dbReference type="ChEBI" id="CHEBI:18420"/>
    </ligand>
</feature>
<feature type="binding site" evidence="13">
    <location>
        <position position="395"/>
    </location>
    <ligand>
        <name>4-amino-2-methyl-5-(diphosphooxymethyl)pyrimidine</name>
        <dbReference type="ChEBI" id="CHEBI:57841"/>
    </ligand>
</feature>
<evidence type="ECO:0000259" key="14">
    <source>
        <dbReference type="Pfam" id="PF02581"/>
    </source>
</evidence>
<keyword evidence="3 13" id="KW-0479">Metal-binding</keyword>
<evidence type="ECO:0000313" key="16">
    <source>
        <dbReference type="EMBL" id="NLR73800.1"/>
    </source>
</evidence>
<comment type="catalytic activity">
    <reaction evidence="12 13">
        <text>2-[(2R,5Z)-2-carboxy-4-methylthiazol-5(2H)-ylidene]ethyl phosphate + 4-amino-2-methyl-5-(diphosphooxymethyl)pyrimidine + 2 H(+) = thiamine phosphate + CO2 + diphosphate</text>
        <dbReference type="Rhea" id="RHEA:47844"/>
        <dbReference type="ChEBI" id="CHEBI:15378"/>
        <dbReference type="ChEBI" id="CHEBI:16526"/>
        <dbReference type="ChEBI" id="CHEBI:33019"/>
        <dbReference type="ChEBI" id="CHEBI:37575"/>
        <dbReference type="ChEBI" id="CHEBI:57841"/>
        <dbReference type="ChEBI" id="CHEBI:62899"/>
        <dbReference type="EC" id="2.5.1.3"/>
    </reaction>
</comment>
<keyword evidence="2 13" id="KW-0808">Transferase</keyword>
<feature type="domain" description="Thiamine phosphate synthase/TenI" evidence="14">
    <location>
        <begin position="307"/>
        <end position="475"/>
    </location>
</feature>
<feature type="binding site" evidence="13">
    <location>
        <position position="357"/>
    </location>
    <ligand>
        <name>Mg(2+)</name>
        <dbReference type="ChEBI" id="CHEBI:18420"/>
    </ligand>
</feature>
<dbReference type="GO" id="GO:0008902">
    <property type="term" value="F:hydroxymethylpyrimidine kinase activity"/>
    <property type="evidence" value="ECO:0007669"/>
    <property type="project" value="TreeGrafter"/>
</dbReference>
<keyword evidence="7 13" id="KW-0460">Magnesium</keyword>
<gene>
    <name evidence="16" type="primary">thiD</name>
    <name evidence="13" type="synonym">thiE</name>
    <name evidence="16" type="ORF">HF682_01320</name>
</gene>
<dbReference type="GO" id="GO:0005524">
    <property type="term" value="F:ATP binding"/>
    <property type="evidence" value="ECO:0007669"/>
    <property type="project" value="UniProtKB-KW"/>
</dbReference>
<evidence type="ECO:0000259" key="15">
    <source>
        <dbReference type="Pfam" id="PF08543"/>
    </source>
</evidence>
<dbReference type="GO" id="GO:0009229">
    <property type="term" value="P:thiamine diphosphate biosynthetic process"/>
    <property type="evidence" value="ECO:0007669"/>
    <property type="project" value="UniProtKB-UniRule"/>
</dbReference>
<dbReference type="Gene3D" id="3.40.1190.20">
    <property type="match status" value="1"/>
</dbReference>
<dbReference type="CDD" id="cd01169">
    <property type="entry name" value="HMPP_kinase"/>
    <property type="match status" value="1"/>
</dbReference>
<feature type="binding site" evidence="13">
    <location>
        <position position="424"/>
    </location>
    <ligand>
        <name>4-amino-2-methyl-5-(diphosphooxymethyl)pyrimidine</name>
        <dbReference type="ChEBI" id="CHEBI:57841"/>
    </ligand>
</feature>
<dbReference type="InterPro" id="IPR004399">
    <property type="entry name" value="HMP/HMP-P_kinase_dom"/>
</dbReference>
<evidence type="ECO:0000256" key="6">
    <source>
        <dbReference type="ARBA" id="ARBA00022840"/>
    </source>
</evidence>
<dbReference type="InterPro" id="IPR013785">
    <property type="entry name" value="Aldolase_TIM"/>
</dbReference>
<dbReference type="InterPro" id="IPR036206">
    <property type="entry name" value="ThiamineP_synth_sf"/>
</dbReference>
<dbReference type="GO" id="GO:0005829">
    <property type="term" value="C:cytosol"/>
    <property type="evidence" value="ECO:0007669"/>
    <property type="project" value="TreeGrafter"/>
</dbReference>
<evidence type="ECO:0000256" key="7">
    <source>
        <dbReference type="ARBA" id="ARBA00022842"/>
    </source>
</evidence>
<dbReference type="PANTHER" id="PTHR20858:SF17">
    <property type="entry name" value="HYDROXYMETHYLPYRIMIDINE_PHOSPHOMETHYLPYRIMIDINE KINASE THI20-RELATED"/>
    <property type="match status" value="1"/>
</dbReference>
<evidence type="ECO:0000256" key="2">
    <source>
        <dbReference type="ARBA" id="ARBA00022679"/>
    </source>
</evidence>
<evidence type="ECO:0000256" key="12">
    <source>
        <dbReference type="ARBA" id="ARBA00047883"/>
    </source>
</evidence>
<comment type="catalytic activity">
    <reaction evidence="10 13">
        <text>4-methyl-5-(2-phosphooxyethyl)-thiazole + 4-amino-2-methyl-5-(diphosphooxymethyl)pyrimidine + H(+) = thiamine phosphate + diphosphate</text>
        <dbReference type="Rhea" id="RHEA:22328"/>
        <dbReference type="ChEBI" id="CHEBI:15378"/>
        <dbReference type="ChEBI" id="CHEBI:33019"/>
        <dbReference type="ChEBI" id="CHEBI:37575"/>
        <dbReference type="ChEBI" id="CHEBI:57841"/>
        <dbReference type="ChEBI" id="CHEBI:58296"/>
        <dbReference type="EC" id="2.5.1.3"/>
    </reaction>
</comment>
<evidence type="ECO:0000256" key="10">
    <source>
        <dbReference type="ARBA" id="ARBA00047334"/>
    </source>
</evidence>
<comment type="cofactor">
    <cofactor evidence="13">
        <name>Mg(2+)</name>
        <dbReference type="ChEBI" id="CHEBI:18420"/>
    </cofactor>
    <text evidence="13">Binds 1 Mg(2+) ion per subunit.</text>
</comment>
<evidence type="ECO:0000256" key="5">
    <source>
        <dbReference type="ARBA" id="ARBA00022777"/>
    </source>
</evidence>
<evidence type="ECO:0000256" key="1">
    <source>
        <dbReference type="ARBA" id="ARBA00005165"/>
    </source>
</evidence>
<dbReference type="GO" id="GO:0004789">
    <property type="term" value="F:thiamine-phosphate diphosphorylase activity"/>
    <property type="evidence" value="ECO:0007669"/>
    <property type="project" value="UniProtKB-UniRule"/>
</dbReference>
<evidence type="ECO:0000313" key="17">
    <source>
        <dbReference type="Proteomes" id="UP000587991"/>
    </source>
</evidence>
<keyword evidence="17" id="KW-1185">Reference proteome</keyword>
<dbReference type="PANTHER" id="PTHR20858">
    <property type="entry name" value="PHOSPHOMETHYLPYRIMIDINE KINASE"/>
    <property type="match status" value="1"/>
</dbReference>